<evidence type="ECO:0000313" key="2">
    <source>
        <dbReference type="EMBL" id="CAF1484064.1"/>
    </source>
</evidence>
<protein>
    <submittedName>
        <fullName evidence="2">Uncharacterized protein</fullName>
    </submittedName>
</protein>
<reference evidence="2" key="1">
    <citation type="submission" date="2021-02" db="EMBL/GenBank/DDBJ databases">
        <authorList>
            <person name="Nowell W R."/>
        </authorList>
    </citation>
    <scope>NUCLEOTIDE SEQUENCE</scope>
</reference>
<dbReference type="EMBL" id="CAJNOJ010000068">
    <property type="protein sequence ID" value="CAF1020487.1"/>
    <property type="molecule type" value="Genomic_DNA"/>
</dbReference>
<dbReference type="Proteomes" id="UP000663852">
    <property type="component" value="Unassembled WGS sequence"/>
</dbReference>
<keyword evidence="3" id="KW-1185">Reference proteome</keyword>
<name>A0A815S0I3_ADIRI</name>
<organism evidence="2 3">
    <name type="scientific">Adineta ricciae</name>
    <name type="common">Rotifer</name>
    <dbReference type="NCBI Taxonomy" id="249248"/>
    <lineage>
        <taxon>Eukaryota</taxon>
        <taxon>Metazoa</taxon>
        <taxon>Spiralia</taxon>
        <taxon>Gnathifera</taxon>
        <taxon>Rotifera</taxon>
        <taxon>Eurotatoria</taxon>
        <taxon>Bdelloidea</taxon>
        <taxon>Adinetida</taxon>
        <taxon>Adinetidae</taxon>
        <taxon>Adineta</taxon>
    </lineage>
</organism>
<dbReference type="EMBL" id="CAJNOR010004207">
    <property type="protein sequence ID" value="CAF1484064.1"/>
    <property type="molecule type" value="Genomic_DNA"/>
</dbReference>
<proteinExistence type="predicted"/>
<sequence length="250" mass="29735">MHDGPFQFYFLFGILQHGAKLPVDITFRPQLEYRNFYDITETIYDLKNKNEIIKRREIESVEKVIQLKKKTIIEIINRKAKLDPYSEDEWNILLKRPYFDRLEQFELPGDLRSRTSPFGHKWMLFPAPENLMTPDVKKLYEGQKWAVKMVGSAYDMNYELTNIDHENHQAIVEGRNGICSNGEAGVKRWNASWIVDTRDGVIKEMQLRVEHENKQKNEKTRTITTKIWTRGEEDPDKRYDYEFSEGRPDL</sequence>
<evidence type="ECO:0000313" key="1">
    <source>
        <dbReference type="EMBL" id="CAF1020487.1"/>
    </source>
</evidence>
<accession>A0A815S0I3</accession>
<dbReference type="AlphaFoldDB" id="A0A815S0I3"/>
<dbReference type="OrthoDB" id="9983490at2759"/>
<evidence type="ECO:0000313" key="3">
    <source>
        <dbReference type="Proteomes" id="UP000663828"/>
    </source>
</evidence>
<dbReference type="Proteomes" id="UP000663828">
    <property type="component" value="Unassembled WGS sequence"/>
</dbReference>
<gene>
    <name evidence="1" type="ORF">EDS130_LOCUS15866</name>
    <name evidence="2" type="ORF">XAT740_LOCUS38699</name>
</gene>
<comment type="caution">
    <text evidence="2">The sequence shown here is derived from an EMBL/GenBank/DDBJ whole genome shotgun (WGS) entry which is preliminary data.</text>
</comment>